<feature type="region of interest" description="Disordered" evidence="8">
    <location>
        <begin position="1615"/>
        <end position="1654"/>
    </location>
</feature>
<feature type="region of interest" description="Disordered" evidence="8">
    <location>
        <begin position="1045"/>
        <end position="1092"/>
    </location>
</feature>
<keyword evidence="6" id="KW-0539">Nucleus</keyword>
<dbReference type="PANTHER" id="PTHR16515:SF49">
    <property type="entry name" value="GASTRULA ZINC FINGER PROTEIN XLCGF49.1-LIKE-RELATED"/>
    <property type="match status" value="1"/>
</dbReference>
<dbReference type="InterPro" id="IPR029309">
    <property type="entry name" value="CaRF"/>
</dbReference>
<name>A0AAE1PU88_9EUCA</name>
<evidence type="ECO:0000256" key="8">
    <source>
        <dbReference type="SAM" id="MobiDB-lite"/>
    </source>
</evidence>
<feature type="domain" description="C2H2-type" evidence="9">
    <location>
        <begin position="1211"/>
        <end position="1238"/>
    </location>
</feature>
<evidence type="ECO:0000256" key="6">
    <source>
        <dbReference type="ARBA" id="ARBA00023242"/>
    </source>
</evidence>
<dbReference type="FunFam" id="3.30.160.60:FF:000100">
    <property type="entry name" value="Zinc finger 45-like"/>
    <property type="match status" value="3"/>
</dbReference>
<feature type="region of interest" description="Disordered" evidence="8">
    <location>
        <begin position="927"/>
        <end position="1012"/>
    </location>
</feature>
<keyword evidence="2" id="KW-0479">Metal-binding</keyword>
<feature type="domain" description="C2H2-type" evidence="9">
    <location>
        <begin position="1323"/>
        <end position="1346"/>
    </location>
</feature>
<dbReference type="PROSITE" id="PS00028">
    <property type="entry name" value="ZINC_FINGER_C2H2_1"/>
    <property type="match status" value="10"/>
</dbReference>
<keyword evidence="4 7" id="KW-0863">Zinc-finger</keyword>
<feature type="compositionally biased region" description="Basic and acidic residues" evidence="8">
    <location>
        <begin position="760"/>
        <end position="772"/>
    </location>
</feature>
<feature type="region of interest" description="Disordered" evidence="8">
    <location>
        <begin position="800"/>
        <end position="836"/>
    </location>
</feature>
<feature type="domain" description="C2H2-type" evidence="9">
    <location>
        <begin position="1239"/>
        <end position="1266"/>
    </location>
</feature>
<feature type="region of interest" description="Disordered" evidence="8">
    <location>
        <begin position="1808"/>
        <end position="1837"/>
    </location>
</feature>
<proteinExistence type="predicted"/>
<protein>
    <recommendedName>
        <fullName evidence="9">C2H2-type domain-containing protein</fullName>
    </recommendedName>
</protein>
<dbReference type="Pfam" id="PF15299">
    <property type="entry name" value="ALS2CR8"/>
    <property type="match status" value="1"/>
</dbReference>
<feature type="domain" description="C2H2-type" evidence="9">
    <location>
        <begin position="1125"/>
        <end position="1154"/>
    </location>
</feature>
<comment type="caution">
    <text evidence="10">The sequence shown here is derived from an EMBL/GenBank/DDBJ whole genome shotgun (WGS) entry which is preliminary data.</text>
</comment>
<dbReference type="PROSITE" id="PS50157">
    <property type="entry name" value="ZINC_FINGER_C2H2_2"/>
    <property type="match status" value="10"/>
</dbReference>
<feature type="compositionally biased region" description="Gly residues" evidence="8">
    <location>
        <begin position="982"/>
        <end position="994"/>
    </location>
</feature>
<dbReference type="PANTHER" id="PTHR16515">
    <property type="entry name" value="PR DOMAIN ZINC FINGER PROTEIN"/>
    <property type="match status" value="1"/>
</dbReference>
<feature type="region of interest" description="Disordered" evidence="8">
    <location>
        <begin position="760"/>
        <end position="785"/>
    </location>
</feature>
<feature type="domain" description="C2H2-type" evidence="9">
    <location>
        <begin position="1183"/>
        <end position="1210"/>
    </location>
</feature>
<feature type="compositionally biased region" description="Low complexity" evidence="8">
    <location>
        <begin position="821"/>
        <end position="836"/>
    </location>
</feature>
<dbReference type="GO" id="GO:0003700">
    <property type="term" value="F:DNA-binding transcription factor activity"/>
    <property type="evidence" value="ECO:0007669"/>
    <property type="project" value="InterPro"/>
</dbReference>
<dbReference type="GO" id="GO:0005634">
    <property type="term" value="C:nucleus"/>
    <property type="evidence" value="ECO:0007669"/>
    <property type="project" value="UniProtKB-SubCell"/>
</dbReference>
<feature type="domain" description="C2H2-type" evidence="9">
    <location>
        <begin position="1295"/>
        <end position="1322"/>
    </location>
</feature>
<evidence type="ECO:0000256" key="7">
    <source>
        <dbReference type="PROSITE-ProRule" id="PRU00042"/>
    </source>
</evidence>
<dbReference type="Gene3D" id="3.30.160.60">
    <property type="entry name" value="Classic Zinc Finger"/>
    <property type="match status" value="8"/>
</dbReference>
<dbReference type="EMBL" id="JAWZYT010001235">
    <property type="protein sequence ID" value="KAK4314201.1"/>
    <property type="molecule type" value="Genomic_DNA"/>
</dbReference>
<feature type="domain" description="C2H2-type" evidence="9">
    <location>
        <begin position="1096"/>
        <end position="1124"/>
    </location>
</feature>
<feature type="domain" description="C2H2-type" evidence="9">
    <location>
        <begin position="893"/>
        <end position="915"/>
    </location>
</feature>
<dbReference type="InterPro" id="IPR050331">
    <property type="entry name" value="Zinc_finger"/>
</dbReference>
<feature type="region of interest" description="Disordered" evidence="8">
    <location>
        <begin position="1348"/>
        <end position="1374"/>
    </location>
</feature>
<feature type="compositionally biased region" description="Acidic residues" evidence="8">
    <location>
        <begin position="1717"/>
        <end position="1731"/>
    </location>
</feature>
<evidence type="ECO:0000256" key="4">
    <source>
        <dbReference type="ARBA" id="ARBA00022771"/>
    </source>
</evidence>
<dbReference type="Pfam" id="PF00096">
    <property type="entry name" value="zf-C2H2"/>
    <property type="match status" value="5"/>
</dbReference>
<dbReference type="FunFam" id="3.30.160.60:FF:001049">
    <property type="entry name" value="zinc finger protein 319"/>
    <property type="match status" value="1"/>
</dbReference>
<reference evidence="10" key="1">
    <citation type="submission" date="2023-11" db="EMBL/GenBank/DDBJ databases">
        <title>Genome assemblies of two species of porcelain crab, Petrolisthes cinctipes and Petrolisthes manimaculis (Anomura: Porcellanidae).</title>
        <authorList>
            <person name="Angst P."/>
        </authorList>
    </citation>
    <scope>NUCLEOTIDE SEQUENCE</scope>
    <source>
        <strain evidence="10">PB745_02</strain>
        <tissue evidence="10">Gill</tissue>
    </source>
</reference>
<keyword evidence="11" id="KW-1185">Reference proteome</keyword>
<organism evidence="10 11">
    <name type="scientific">Petrolisthes manimaculis</name>
    <dbReference type="NCBI Taxonomy" id="1843537"/>
    <lineage>
        <taxon>Eukaryota</taxon>
        <taxon>Metazoa</taxon>
        <taxon>Ecdysozoa</taxon>
        <taxon>Arthropoda</taxon>
        <taxon>Crustacea</taxon>
        <taxon>Multicrustacea</taxon>
        <taxon>Malacostraca</taxon>
        <taxon>Eumalacostraca</taxon>
        <taxon>Eucarida</taxon>
        <taxon>Decapoda</taxon>
        <taxon>Pleocyemata</taxon>
        <taxon>Anomura</taxon>
        <taxon>Galatheoidea</taxon>
        <taxon>Porcellanidae</taxon>
        <taxon>Petrolisthes</taxon>
    </lineage>
</organism>
<dbReference type="SUPFAM" id="SSF57667">
    <property type="entry name" value="beta-beta-alpha zinc fingers"/>
    <property type="match status" value="5"/>
</dbReference>
<feature type="region of interest" description="Disordered" evidence="8">
    <location>
        <begin position="1716"/>
        <end position="1747"/>
    </location>
</feature>
<evidence type="ECO:0000256" key="3">
    <source>
        <dbReference type="ARBA" id="ARBA00022737"/>
    </source>
</evidence>
<accession>A0AAE1PU88</accession>
<comment type="subcellular location">
    <subcellularLocation>
        <location evidence="1">Nucleus</location>
    </subcellularLocation>
</comment>
<evidence type="ECO:0000256" key="5">
    <source>
        <dbReference type="ARBA" id="ARBA00022833"/>
    </source>
</evidence>
<evidence type="ECO:0000313" key="10">
    <source>
        <dbReference type="EMBL" id="KAK4314201.1"/>
    </source>
</evidence>
<feature type="domain" description="C2H2-type" evidence="9">
    <location>
        <begin position="1267"/>
        <end position="1294"/>
    </location>
</feature>
<feature type="compositionally biased region" description="Basic and acidic residues" evidence="8">
    <location>
        <begin position="1626"/>
        <end position="1649"/>
    </location>
</feature>
<sequence length="1837" mass="208538">MEKTIIIKREESDDAVINAEIITNLEVASLVPEKTIEVSCGGTTNSYNDYYDIMLKKTFGYVKTLEKANETLKLFQERTGSRFVCYKVQRGFGRNDWCSKKHKILWHQDEQKIKTENYTPMYDGMPYILLGSKLLECQYGIDRNVYQKQKHYASRNVDQLKIKDRRLPVSKKVNCPARIVMKDIIKFPSYKVNKNNISSRRRKSMLLRWALEERRAEGERRIYIQLPDETDHTNHNQIMEMRRPRRLRKLIKNEPPILTLDATLDDPVFLQTFRVTKQLYQFLVREWQKADLEWLLEDGGQVAGLEYYEHHTLATLYYLGSTENISTAAKRFKVETSEYKKSVATFCEFLISQETKYLNLPTPEERVTIAETIKQESGFPGTFGAMDAALIHMQVMDGQGSRQQEIKEERGLEEEEEDHLLCQQSIVSRGALVLQFITDHHLLFRDIHIDAPATGTRIQIFQKSEAWFILQSLTSAETHIVAPEVYPLAPAIMTPHTADDLLYQEALYNSNHRETLKLAATTLSIYKSRFRRLQLLGSHLHFNRRIIQGGCILHNIALLHEPNTVLDDLTLDYNSEGDREGWHEGVEEGVAEFSILGGEEKRHYLTTVVTPPPSSSLSYDEQHTWGHILEKQTRRASQPTRQPSLAASTIFVVVVEWRVTRTPSYLTHCHITLLLTFTPFITHLHSHHWLQMSVFVGESVPDTTAQTRSKKKYETKYSAKYEEEYEWVGPSDKGGTYALCRWCSVDICIKSVGAKGLRDHEITGRHKQKASDRPSLPPPSQPLLNNAMYPVLEVEGVVEQQGGEAPSSPRPVTPQTPNTPLSPQGEELPQPQPLLDFDAQLPTSASQVGESLIIEYDNPGGCNMTSVPPPTKTMGVAVKREVEEKFTVSTDDLTCNVCGQEYTQWTHLKKHLLDHILSVQSSADIKLKGSSRGRGRMGGNKTSSKSTKAKQQQAAPTRQKQGVTSEKSANTRGGPRQRGRGGRGTGRGGRGRGGTANQHLSSKKTSRSRTPGTVTKQLVEVCVDDPLYVDNTQCEPQVVTTTPIIIKDLVNENDEDDDDDDDDDDDGEGCVDEAGEPPTSNEGKTSEAGRRKPGPLQCRVCRLIFFNRGDLRDHQQEQHNNGRPYQCEHCHKYFTTKNHMEVHIRHKHNLGPNPCQCNVCGKILSSRTNLRIHLGIHKGERPFECHVCHKTFSRKANMEMHLVYHSGERRFTCEICGQSFFAINALKRHTKLHTGERDYACEICGATYVTGTDLRRHRLKHNEVKPYPCQLCDKQFTRPHDLKVHLRYHNKELRYTCDVCNKQFVESGNYKRHMRRHTGERPYTCGICLLAFSQVHHLKTHMKTNHFDVPGEGEEEGQGSSGVKGKVQSHRNPRLSVRRTSKPHLVTHPNAGGDGNGNGNGNGVTIQSGQAISTPVAHSTSTTTVAAPTQIQAASGVNHPGLIHSYNSHIYNHGVMTHYPAAAIYDVCQQQNTLLMLTIIVVVHESLVVVTAAADGISLTVTMATLIRIKRPLANEPAENIVVKSKRQKLEGASEVEEEENILPTGVLKRVATITSKDDRLQPEVLQEIHSRCRTWEELRKVYKRPSIKDPGYKDVMKKQVQASATHSRLRIHALKRGNLEGGSEESSKLREEEKCNDTKTSEGNEPKAGENSAMEQEHFKYYDAELPWTTDKDIITCNGVPLQTEKYVYDIYYSPAPIDWTEFVCEVERYDFLTNSDDEELPDDDDENDECNWRNDYPDEEEDNPYEDQEDYMNHMLGWRDKKYDTDESYDADEYNESDDFDEDGNLLQYGETNKLHSLHLHVSRMAVANDKDGDEETASKSGDSNSEYDGGDEMV</sequence>
<feature type="compositionally biased region" description="Low complexity" evidence="8">
    <location>
        <begin position="939"/>
        <end position="961"/>
    </location>
</feature>
<evidence type="ECO:0000256" key="1">
    <source>
        <dbReference type="ARBA" id="ARBA00004123"/>
    </source>
</evidence>
<dbReference type="SMART" id="SM00355">
    <property type="entry name" value="ZnF_C2H2"/>
    <property type="match status" value="10"/>
</dbReference>
<feature type="domain" description="C2H2-type" evidence="9">
    <location>
        <begin position="1155"/>
        <end position="1182"/>
    </location>
</feature>
<dbReference type="GO" id="GO:0008270">
    <property type="term" value="F:zinc ion binding"/>
    <property type="evidence" value="ECO:0007669"/>
    <property type="project" value="UniProtKB-KW"/>
</dbReference>
<evidence type="ECO:0000256" key="2">
    <source>
        <dbReference type="ARBA" id="ARBA00022723"/>
    </source>
</evidence>
<gene>
    <name evidence="10" type="ORF">Pmani_014500</name>
</gene>
<keyword evidence="3" id="KW-0677">Repeat</keyword>
<dbReference type="FunFam" id="3.30.160.60:FF:000072">
    <property type="entry name" value="zinc finger protein 143 isoform X1"/>
    <property type="match status" value="1"/>
</dbReference>
<keyword evidence="5" id="KW-0862">Zinc</keyword>
<dbReference type="InterPro" id="IPR036236">
    <property type="entry name" value="Znf_C2H2_sf"/>
</dbReference>
<dbReference type="InterPro" id="IPR013087">
    <property type="entry name" value="Znf_C2H2_type"/>
</dbReference>
<evidence type="ECO:0000259" key="9">
    <source>
        <dbReference type="PROSITE" id="PS50157"/>
    </source>
</evidence>
<evidence type="ECO:0000313" key="11">
    <source>
        <dbReference type="Proteomes" id="UP001292094"/>
    </source>
</evidence>
<feature type="compositionally biased region" description="Acidic residues" evidence="8">
    <location>
        <begin position="1051"/>
        <end position="1075"/>
    </location>
</feature>
<dbReference type="Proteomes" id="UP001292094">
    <property type="component" value="Unassembled WGS sequence"/>
</dbReference>